<dbReference type="HOGENOM" id="CLU_2224797_0_0_1"/>
<reference evidence="2" key="1">
    <citation type="journal article" date="2011" name="PLoS Genet.">
        <title>Genomic analysis of the necrotrophic fungal pathogens Sclerotinia sclerotiorum and Botrytis cinerea.</title>
        <authorList>
            <person name="Amselem J."/>
            <person name="Cuomo C.A."/>
            <person name="van Kan J.A."/>
            <person name="Viaud M."/>
            <person name="Benito E.P."/>
            <person name="Couloux A."/>
            <person name="Coutinho P.M."/>
            <person name="de Vries R.P."/>
            <person name="Dyer P.S."/>
            <person name="Fillinger S."/>
            <person name="Fournier E."/>
            <person name="Gout L."/>
            <person name="Hahn M."/>
            <person name="Kohn L."/>
            <person name="Lapalu N."/>
            <person name="Plummer K.M."/>
            <person name="Pradier J.M."/>
            <person name="Quevillon E."/>
            <person name="Sharon A."/>
            <person name="Simon A."/>
            <person name="ten Have A."/>
            <person name="Tudzynski B."/>
            <person name="Tudzynski P."/>
            <person name="Wincker P."/>
            <person name="Andrew M."/>
            <person name="Anthouard V."/>
            <person name="Beever R.E."/>
            <person name="Beffa R."/>
            <person name="Benoit I."/>
            <person name="Bouzid O."/>
            <person name="Brault B."/>
            <person name="Chen Z."/>
            <person name="Choquer M."/>
            <person name="Collemare J."/>
            <person name="Cotton P."/>
            <person name="Danchin E.G."/>
            <person name="Da Silva C."/>
            <person name="Gautier A."/>
            <person name="Giraud C."/>
            <person name="Giraud T."/>
            <person name="Gonzalez C."/>
            <person name="Grossetete S."/>
            <person name="Guldener U."/>
            <person name="Henrissat B."/>
            <person name="Howlett B.J."/>
            <person name="Kodira C."/>
            <person name="Kretschmer M."/>
            <person name="Lappartient A."/>
            <person name="Leroch M."/>
            <person name="Levis C."/>
            <person name="Mauceli E."/>
            <person name="Neuveglise C."/>
            <person name="Oeser B."/>
            <person name="Pearson M."/>
            <person name="Poulain J."/>
            <person name="Poussereau N."/>
            <person name="Quesneville H."/>
            <person name="Rascle C."/>
            <person name="Schumacher J."/>
            <person name="Segurens B."/>
            <person name="Sexton A."/>
            <person name="Silva E."/>
            <person name="Sirven C."/>
            <person name="Soanes D.M."/>
            <person name="Talbot N.J."/>
            <person name="Templeton M."/>
            <person name="Yandava C."/>
            <person name="Yarden O."/>
            <person name="Zeng Q."/>
            <person name="Rollins J.A."/>
            <person name="Lebrun M.H."/>
            <person name="Dickman M."/>
        </authorList>
    </citation>
    <scope>NUCLEOTIDE SEQUENCE [LARGE SCALE GENOMIC DNA]</scope>
    <source>
        <strain evidence="2">ATCC 18683 / 1980 / Ss-1</strain>
    </source>
</reference>
<dbReference type="EMBL" id="CH476639">
    <property type="protein sequence ID" value="EDN96096.1"/>
    <property type="molecule type" value="Genomic_DNA"/>
</dbReference>
<dbReference type="GeneID" id="5483366"/>
<keyword evidence="2" id="KW-1185">Reference proteome</keyword>
<sequence length="106" mass="11255">MQCDASNFIFMAPSDLVPVSKLLEIWSMISAPGTNVVINRGSVADYDTVKQGISVTSLPNLIRGTGAKGANSANNVKYTRIIATALAENMNKAACDNPLVEAVERL</sequence>
<dbReference type="Proteomes" id="UP000001312">
    <property type="component" value="Unassembled WGS sequence"/>
</dbReference>
<dbReference type="RefSeq" id="XP_001587272.1">
    <property type="nucleotide sequence ID" value="XM_001587222.1"/>
</dbReference>
<protein>
    <submittedName>
        <fullName evidence="1">Uncharacterized protein</fullName>
    </submittedName>
</protein>
<dbReference type="InParanoid" id="A7F304"/>
<dbReference type="KEGG" id="ssl:SS1G_12302"/>
<evidence type="ECO:0000313" key="2">
    <source>
        <dbReference type="Proteomes" id="UP000001312"/>
    </source>
</evidence>
<evidence type="ECO:0000313" key="1">
    <source>
        <dbReference type="EMBL" id="EDN96096.1"/>
    </source>
</evidence>
<organism evidence="1 2">
    <name type="scientific">Sclerotinia sclerotiorum (strain ATCC 18683 / 1980 / Ss-1)</name>
    <name type="common">White mold</name>
    <name type="synonym">Whetzelinia sclerotiorum</name>
    <dbReference type="NCBI Taxonomy" id="665079"/>
    <lineage>
        <taxon>Eukaryota</taxon>
        <taxon>Fungi</taxon>
        <taxon>Dikarya</taxon>
        <taxon>Ascomycota</taxon>
        <taxon>Pezizomycotina</taxon>
        <taxon>Leotiomycetes</taxon>
        <taxon>Helotiales</taxon>
        <taxon>Sclerotiniaceae</taxon>
        <taxon>Sclerotinia</taxon>
    </lineage>
</organism>
<name>A7F304_SCLS1</name>
<accession>A7F304</accession>
<gene>
    <name evidence="1" type="ORF">SS1G_12302</name>
</gene>
<proteinExistence type="predicted"/>
<dbReference type="AlphaFoldDB" id="A7F304"/>